<organism evidence="18 19">
    <name type="scientific">Cryptolaemus montrouzieri</name>
    <dbReference type="NCBI Taxonomy" id="559131"/>
    <lineage>
        <taxon>Eukaryota</taxon>
        <taxon>Metazoa</taxon>
        <taxon>Ecdysozoa</taxon>
        <taxon>Arthropoda</taxon>
        <taxon>Hexapoda</taxon>
        <taxon>Insecta</taxon>
        <taxon>Pterygota</taxon>
        <taxon>Neoptera</taxon>
        <taxon>Endopterygota</taxon>
        <taxon>Coleoptera</taxon>
        <taxon>Polyphaga</taxon>
        <taxon>Cucujiformia</taxon>
        <taxon>Coccinelloidea</taxon>
        <taxon>Coccinellidae</taxon>
        <taxon>Scymninae</taxon>
        <taxon>Scymnini</taxon>
        <taxon>Cryptolaemus</taxon>
    </lineage>
</organism>
<keyword evidence="10 15" id="KW-0479">Metal-binding</keyword>
<dbReference type="InterPro" id="IPR005511">
    <property type="entry name" value="SMP-30"/>
</dbReference>
<dbReference type="EC" id="3.1.1.17" evidence="7"/>
<comment type="subcellular location">
    <subcellularLocation>
        <location evidence="5">Cytoplasm</location>
    </subcellularLocation>
</comment>
<dbReference type="PRINTS" id="PR01791">
    <property type="entry name" value="REGUCALCIN"/>
</dbReference>
<evidence type="ECO:0000256" key="4">
    <source>
        <dbReference type="ARBA" id="ARBA00001946"/>
    </source>
</evidence>
<evidence type="ECO:0000256" key="11">
    <source>
        <dbReference type="ARBA" id="ARBA00022801"/>
    </source>
</evidence>
<keyword evidence="11" id="KW-0378">Hydrolase</keyword>
<feature type="binding site" evidence="15">
    <location>
        <position position="229"/>
    </location>
    <ligand>
        <name>a divalent metal cation</name>
        <dbReference type="ChEBI" id="CHEBI:60240"/>
    </ligand>
</feature>
<evidence type="ECO:0000256" key="15">
    <source>
        <dbReference type="PIRSR" id="PIRSR605511-2"/>
    </source>
</evidence>
<evidence type="ECO:0000256" key="9">
    <source>
        <dbReference type="ARBA" id="ARBA00022490"/>
    </source>
</evidence>
<dbReference type="Gene3D" id="2.120.10.30">
    <property type="entry name" value="TolB, C-terminal domain"/>
    <property type="match status" value="1"/>
</dbReference>
<sequence>MWAILCLVALSDLAWALTRSPGVYQLTSPIDHGEGPTWDPRKGVLYYVDIHSGTILSYEHCSGKTHSISLYGDVTPILPSKNEKLFYVGLNRSLVALEWDGKNNVGKQTILATVSPEYPHSRFNDGKTDKRGRLWIGTMGYENASGVQPDEGILYQFTKENHEKPTPIIAPVNISNGLAWNKKNDKFYYIDTPTQKVVQYDYDDEKGEIKNKKVIFDLKDQIHVTGYPDGMTIDEDDNLWIALYMGGAIIKVNPVTGKLLQVVAIPAQAVTSLTWGGPKLDILYVTTSRYPFSSEERKRQPAAGALFAVTDLGTRGLPAFEADILNEPLKLK</sequence>
<dbReference type="PRINTS" id="PR01790">
    <property type="entry name" value="SMP30FAMILY"/>
</dbReference>
<evidence type="ECO:0000256" key="8">
    <source>
        <dbReference type="ARBA" id="ARBA00016808"/>
    </source>
</evidence>
<dbReference type="InterPro" id="IPR013658">
    <property type="entry name" value="SGL"/>
</dbReference>
<comment type="catalytic activity">
    <reaction evidence="1">
        <text>D-glucono-1,5-lactone + H2O = D-gluconate + H(+)</text>
        <dbReference type="Rhea" id="RHEA:10440"/>
        <dbReference type="ChEBI" id="CHEBI:15377"/>
        <dbReference type="ChEBI" id="CHEBI:15378"/>
        <dbReference type="ChEBI" id="CHEBI:16217"/>
        <dbReference type="ChEBI" id="CHEBI:18391"/>
        <dbReference type="EC" id="3.1.1.17"/>
    </reaction>
</comment>
<dbReference type="SUPFAM" id="SSF63829">
    <property type="entry name" value="Calcium-dependent phosphotriesterase"/>
    <property type="match status" value="1"/>
</dbReference>
<dbReference type="PANTHER" id="PTHR10907">
    <property type="entry name" value="REGUCALCIN"/>
    <property type="match status" value="1"/>
</dbReference>
<keyword evidence="12" id="KW-0106">Calcium</keyword>
<feature type="active site" description="Proton donor/acceptor" evidence="14">
    <location>
        <position position="229"/>
    </location>
</feature>
<feature type="binding site" evidence="15">
    <location>
        <position position="176"/>
    </location>
    <ligand>
        <name>a divalent metal cation</name>
        <dbReference type="ChEBI" id="CHEBI:60240"/>
    </ligand>
</feature>
<keyword evidence="19" id="KW-1185">Reference proteome</keyword>
<feature type="binding site" evidence="15">
    <location>
        <position position="34"/>
    </location>
    <ligand>
        <name>a divalent metal cation</name>
        <dbReference type="ChEBI" id="CHEBI:60240"/>
    </ligand>
</feature>
<evidence type="ECO:0000256" key="1">
    <source>
        <dbReference type="ARBA" id="ARBA00001589"/>
    </source>
</evidence>
<dbReference type="GO" id="GO:0004341">
    <property type="term" value="F:gluconolactonase activity"/>
    <property type="evidence" value="ECO:0007669"/>
    <property type="project" value="UniProtKB-EC"/>
</dbReference>
<evidence type="ECO:0000256" key="3">
    <source>
        <dbReference type="ARBA" id="ARBA00001936"/>
    </source>
</evidence>
<dbReference type="Proteomes" id="UP001516400">
    <property type="component" value="Unassembled WGS sequence"/>
</dbReference>
<evidence type="ECO:0000256" key="13">
    <source>
        <dbReference type="ARBA" id="ARBA00032464"/>
    </source>
</evidence>
<comment type="similarity">
    <text evidence="6">Belongs to the SMP-30/CGR1 family.</text>
</comment>
<evidence type="ECO:0000259" key="17">
    <source>
        <dbReference type="Pfam" id="PF08450"/>
    </source>
</evidence>
<comment type="cofactor">
    <cofactor evidence="15">
        <name>Zn(2+)</name>
        <dbReference type="ChEBI" id="CHEBI:29105"/>
    </cofactor>
    <text evidence="15">Binds 1 divalent metal cation per subunit.</text>
</comment>
<evidence type="ECO:0000256" key="14">
    <source>
        <dbReference type="PIRSR" id="PIRSR605511-1"/>
    </source>
</evidence>
<feature type="binding site" evidence="15">
    <location>
        <position position="124"/>
    </location>
    <ligand>
        <name>substrate</name>
    </ligand>
</feature>
<feature type="signal peptide" evidence="16">
    <location>
        <begin position="1"/>
        <end position="16"/>
    </location>
</feature>
<dbReference type="GO" id="GO:0005737">
    <property type="term" value="C:cytoplasm"/>
    <property type="evidence" value="ECO:0007669"/>
    <property type="project" value="UniProtKB-SubCell"/>
</dbReference>
<dbReference type="GO" id="GO:0046872">
    <property type="term" value="F:metal ion binding"/>
    <property type="evidence" value="ECO:0007669"/>
    <property type="project" value="UniProtKB-KW"/>
</dbReference>
<evidence type="ECO:0000313" key="19">
    <source>
        <dbReference type="Proteomes" id="UP001516400"/>
    </source>
</evidence>
<proteinExistence type="inferred from homology"/>
<dbReference type="EMBL" id="JABFTP020000021">
    <property type="protein sequence ID" value="KAL3269776.1"/>
    <property type="molecule type" value="Genomic_DNA"/>
</dbReference>
<evidence type="ECO:0000256" key="7">
    <source>
        <dbReference type="ARBA" id="ARBA00013227"/>
    </source>
</evidence>
<evidence type="ECO:0000256" key="2">
    <source>
        <dbReference type="ARBA" id="ARBA00001913"/>
    </source>
</evidence>
<evidence type="ECO:0000256" key="16">
    <source>
        <dbReference type="SAM" id="SignalP"/>
    </source>
</evidence>
<keyword evidence="16" id="KW-0732">Signal</keyword>
<comment type="cofactor">
    <cofactor evidence="3">
        <name>Mn(2+)</name>
        <dbReference type="ChEBI" id="CHEBI:29035"/>
    </cofactor>
</comment>
<dbReference type="InterPro" id="IPR011042">
    <property type="entry name" value="6-blade_b-propeller_TolB-like"/>
</dbReference>
<dbReference type="FunFam" id="2.120.10.30:FF:000027">
    <property type="entry name" value="Regucalcin homologue"/>
    <property type="match status" value="1"/>
</dbReference>
<protein>
    <recommendedName>
        <fullName evidence="8">Regucalcin</fullName>
        <ecNumber evidence="7">3.1.1.17</ecNumber>
    </recommendedName>
    <alternativeName>
        <fullName evidence="13">Gluconolactonase</fullName>
    </alternativeName>
</protein>
<gene>
    <name evidence="18" type="ORF">HHI36_008836</name>
</gene>
<accession>A0ABD2MTI1</accession>
<evidence type="ECO:0000313" key="18">
    <source>
        <dbReference type="EMBL" id="KAL3269776.1"/>
    </source>
</evidence>
<evidence type="ECO:0000256" key="6">
    <source>
        <dbReference type="ARBA" id="ARBA00008853"/>
    </source>
</evidence>
<dbReference type="InterPro" id="IPR008367">
    <property type="entry name" value="Regucalcin"/>
</dbReference>
<dbReference type="Pfam" id="PF08450">
    <property type="entry name" value="SGL"/>
    <property type="match status" value="1"/>
</dbReference>
<comment type="cofactor">
    <cofactor evidence="2">
        <name>Ca(2+)</name>
        <dbReference type="ChEBI" id="CHEBI:29108"/>
    </cofactor>
</comment>
<feature type="chain" id="PRO_5044894335" description="Regucalcin" evidence="16">
    <location>
        <begin position="17"/>
        <end position="332"/>
    </location>
</feature>
<dbReference type="AlphaFoldDB" id="A0ABD2MTI1"/>
<feature type="binding site" evidence="15">
    <location>
        <position position="142"/>
    </location>
    <ligand>
        <name>substrate</name>
    </ligand>
</feature>
<keyword evidence="15" id="KW-0862">Zinc</keyword>
<comment type="caution">
    <text evidence="18">The sequence shown here is derived from an EMBL/GenBank/DDBJ whole genome shotgun (WGS) entry which is preliminary data.</text>
</comment>
<keyword evidence="9" id="KW-0963">Cytoplasm</keyword>
<feature type="binding site" evidence="15">
    <location>
        <position position="122"/>
    </location>
    <ligand>
        <name>substrate</name>
    </ligand>
</feature>
<evidence type="ECO:0000256" key="12">
    <source>
        <dbReference type="ARBA" id="ARBA00022837"/>
    </source>
</evidence>
<evidence type="ECO:0000256" key="10">
    <source>
        <dbReference type="ARBA" id="ARBA00022723"/>
    </source>
</evidence>
<feature type="domain" description="SMP-30/Gluconolactonase/LRE-like region" evidence="17">
    <location>
        <begin position="33"/>
        <end position="288"/>
    </location>
</feature>
<reference evidence="18 19" key="1">
    <citation type="journal article" date="2021" name="BMC Biol.">
        <title>Horizontally acquired antibacterial genes associated with adaptive radiation of ladybird beetles.</title>
        <authorList>
            <person name="Li H.S."/>
            <person name="Tang X.F."/>
            <person name="Huang Y.H."/>
            <person name="Xu Z.Y."/>
            <person name="Chen M.L."/>
            <person name="Du X.Y."/>
            <person name="Qiu B.Y."/>
            <person name="Chen P.T."/>
            <person name="Zhang W."/>
            <person name="Slipinski A."/>
            <person name="Escalona H.E."/>
            <person name="Waterhouse R.M."/>
            <person name="Zwick A."/>
            <person name="Pang H."/>
        </authorList>
    </citation>
    <scope>NUCLEOTIDE SEQUENCE [LARGE SCALE GENOMIC DNA]</scope>
    <source>
        <strain evidence="18">SYSU2018</strain>
    </source>
</reference>
<name>A0ABD2MTI1_9CUCU</name>
<dbReference type="PANTHER" id="PTHR10907:SF47">
    <property type="entry name" value="REGUCALCIN"/>
    <property type="match status" value="1"/>
</dbReference>
<evidence type="ECO:0000256" key="5">
    <source>
        <dbReference type="ARBA" id="ARBA00004496"/>
    </source>
</evidence>
<comment type="cofactor">
    <cofactor evidence="4">
        <name>Mg(2+)</name>
        <dbReference type="ChEBI" id="CHEBI:18420"/>
    </cofactor>
</comment>